<evidence type="ECO:0000313" key="2">
    <source>
        <dbReference type="EMBL" id="MDY8110889.1"/>
    </source>
</evidence>
<evidence type="ECO:0000313" key="3">
    <source>
        <dbReference type="Proteomes" id="UP001294412"/>
    </source>
</evidence>
<keyword evidence="1" id="KW-0732">Signal</keyword>
<evidence type="ECO:0008006" key="4">
    <source>
        <dbReference type="Google" id="ProtNLM"/>
    </source>
</evidence>
<dbReference type="RefSeq" id="WP_322188872.1">
    <property type="nucleotide sequence ID" value="NZ_JAXLPB010000007.1"/>
</dbReference>
<proteinExistence type="predicted"/>
<evidence type="ECO:0000256" key="1">
    <source>
        <dbReference type="SAM" id="SignalP"/>
    </source>
</evidence>
<accession>A0ABU5I7N4</accession>
<reference evidence="2 3" key="1">
    <citation type="submission" date="2023-12" db="EMBL/GenBank/DDBJ databases">
        <title>Description of Novel Strain Fulvimarina sp. 2208YS6-2-32 isolated from Uroteuthis (Photololigo) edulis.</title>
        <authorList>
            <person name="Park J.-S."/>
        </authorList>
    </citation>
    <scope>NUCLEOTIDE SEQUENCE [LARGE SCALE GENOMIC DNA]</scope>
    <source>
        <strain evidence="2 3">2208YS6-2-32</strain>
    </source>
</reference>
<feature type="signal peptide" evidence="1">
    <location>
        <begin position="1"/>
        <end position="19"/>
    </location>
</feature>
<comment type="caution">
    <text evidence="2">The sequence shown here is derived from an EMBL/GenBank/DDBJ whole genome shotgun (WGS) entry which is preliminary data.</text>
</comment>
<keyword evidence="3" id="KW-1185">Reference proteome</keyword>
<gene>
    <name evidence="2" type="ORF">U0C82_17255</name>
</gene>
<dbReference type="EMBL" id="JAXLPB010000007">
    <property type="protein sequence ID" value="MDY8110889.1"/>
    <property type="molecule type" value="Genomic_DNA"/>
</dbReference>
<dbReference type="Proteomes" id="UP001294412">
    <property type="component" value="Unassembled WGS sequence"/>
</dbReference>
<protein>
    <recommendedName>
        <fullName evidence="4">Lipoprotein</fullName>
    </recommendedName>
</protein>
<feature type="chain" id="PRO_5046393830" description="Lipoprotein" evidence="1">
    <location>
        <begin position="20"/>
        <end position="217"/>
    </location>
</feature>
<organism evidence="2 3">
    <name type="scientific">Fulvimarina uroteuthidis</name>
    <dbReference type="NCBI Taxonomy" id="3098149"/>
    <lineage>
        <taxon>Bacteria</taxon>
        <taxon>Pseudomonadati</taxon>
        <taxon>Pseudomonadota</taxon>
        <taxon>Alphaproteobacteria</taxon>
        <taxon>Hyphomicrobiales</taxon>
        <taxon>Aurantimonadaceae</taxon>
        <taxon>Fulvimarina</taxon>
    </lineage>
</organism>
<dbReference type="PROSITE" id="PS51257">
    <property type="entry name" value="PROKAR_LIPOPROTEIN"/>
    <property type="match status" value="1"/>
</dbReference>
<sequence>MNYRLFVLMLSAVAISACSATQPASYDNSLALSSAAEGVADAVRFTPYSGKSAVGLLEKPYFISFRARNAESYGHSFVAFGERDSAGNIPYDRSGVLIPSMTEIAGLHPASTSDVPYSIGHVVPVPSETGPSDGDTEIAYLQNELTIALSLGEYRKLYSFINELQSSRPLWHAVAYNCSSFTNEIVSYMGLNTANHILFPNKYIESLKGRNPDIKNI</sequence>
<name>A0ABU5I7N4_9HYPH</name>